<name>A9V079_MONBE</name>
<evidence type="ECO:0000256" key="5">
    <source>
        <dbReference type="ARBA" id="ARBA00023235"/>
    </source>
</evidence>
<comment type="pathway">
    <text evidence="2 7">Carbohydrate metabolism; hexose metabolism.</text>
</comment>
<dbReference type="InterPro" id="IPR011013">
    <property type="entry name" value="Gal_mutarotase_sf_dom"/>
</dbReference>
<dbReference type="Gene3D" id="2.70.98.10">
    <property type="match status" value="1"/>
</dbReference>
<dbReference type="GO" id="GO:0006006">
    <property type="term" value="P:glucose metabolic process"/>
    <property type="evidence" value="ECO:0000318"/>
    <property type="project" value="GO_Central"/>
</dbReference>
<proteinExistence type="inferred from homology"/>
<sequence length="410" mass="45309">MAQVEKAEYGKLSETGETVHIYTLTGAQGLVVKIMDYGATIVSLLAPDESGAKADVVLGFATLADWETKNVPYFGAVIGRVANRIAKGEMEVDGKTYTLAINNGPNHLHGGLRGFDKQVWQSEIVENGVRFSLISPDGQENYPGECKVQVTYTVSEDNKLTLSYEFEVDKRCPVNITNHAYFNLAGAASGSVRDHKLTMPSTHVTEAIELIPTGKLLPVEIERGYDVNFVVQREDDSGLCLAAEYVSAAMSPFTSMPVFCFVWAFRLRLRDNPHMECGRGIAWLIPNRDVACGASRLPYNPYQAFCLETQHFPDSVHRPEFPTVLREAGRKYTSQTVYEFYATSSDATSAKKAKTRTSLSQERRTLCLLFSGHQGVPCQLSYLQRKPVTGVYLKPTDDERTGQCMSAKAG</sequence>
<evidence type="ECO:0000256" key="6">
    <source>
        <dbReference type="ARBA" id="ARBA00023277"/>
    </source>
</evidence>
<dbReference type="PIRSF" id="PIRSF005096">
    <property type="entry name" value="GALM"/>
    <property type="match status" value="1"/>
</dbReference>
<feature type="binding site" evidence="9">
    <location>
        <begin position="179"/>
        <end position="181"/>
    </location>
    <ligand>
        <name>beta-D-galactose</name>
        <dbReference type="ChEBI" id="CHEBI:27667"/>
    </ligand>
</feature>
<reference evidence="10 11" key="1">
    <citation type="journal article" date="2008" name="Nature">
        <title>The genome of the choanoflagellate Monosiga brevicollis and the origin of metazoans.</title>
        <authorList>
            <consortium name="JGI Sequencing"/>
            <person name="King N."/>
            <person name="Westbrook M.J."/>
            <person name="Young S.L."/>
            <person name="Kuo A."/>
            <person name="Abedin M."/>
            <person name="Chapman J."/>
            <person name="Fairclough S."/>
            <person name="Hellsten U."/>
            <person name="Isogai Y."/>
            <person name="Letunic I."/>
            <person name="Marr M."/>
            <person name="Pincus D."/>
            <person name="Putnam N."/>
            <person name="Rokas A."/>
            <person name="Wright K.J."/>
            <person name="Zuzow R."/>
            <person name="Dirks W."/>
            <person name="Good M."/>
            <person name="Goodstein D."/>
            <person name="Lemons D."/>
            <person name="Li W."/>
            <person name="Lyons J.B."/>
            <person name="Morris A."/>
            <person name="Nichols S."/>
            <person name="Richter D.J."/>
            <person name="Salamov A."/>
            <person name="Bork P."/>
            <person name="Lim W.A."/>
            <person name="Manning G."/>
            <person name="Miller W.T."/>
            <person name="McGinnis W."/>
            <person name="Shapiro H."/>
            <person name="Tjian R."/>
            <person name="Grigoriev I.V."/>
            <person name="Rokhsar D."/>
        </authorList>
    </citation>
    <scope>NUCLEOTIDE SEQUENCE [LARGE SCALE GENOMIC DNA]</scope>
    <source>
        <strain evidence="11">MX1 / ATCC 50154</strain>
    </source>
</reference>
<feature type="active site" description="Proton acceptor" evidence="8">
    <location>
        <position position="308"/>
    </location>
</feature>
<keyword evidence="6 7" id="KW-0119">Carbohydrate metabolism</keyword>
<dbReference type="STRING" id="81824.A9V079"/>
<dbReference type="Pfam" id="PF01263">
    <property type="entry name" value="Aldose_epim"/>
    <property type="match status" value="1"/>
</dbReference>
<dbReference type="GO" id="GO:0033499">
    <property type="term" value="P:galactose catabolic process via UDP-galactose, Leloir pathway"/>
    <property type="evidence" value="ECO:0000318"/>
    <property type="project" value="GO_Central"/>
</dbReference>
<dbReference type="PROSITE" id="PS00545">
    <property type="entry name" value="ALDOSE_1_EPIMERASE"/>
    <property type="match status" value="1"/>
</dbReference>
<dbReference type="Proteomes" id="UP000001357">
    <property type="component" value="Unassembled WGS sequence"/>
</dbReference>
<dbReference type="CDD" id="cd09019">
    <property type="entry name" value="galactose_mutarotase_like"/>
    <property type="match status" value="1"/>
</dbReference>
<dbReference type="EMBL" id="CH991552">
    <property type="protein sequence ID" value="EDQ88964.1"/>
    <property type="molecule type" value="Genomic_DNA"/>
</dbReference>
<evidence type="ECO:0000256" key="4">
    <source>
        <dbReference type="ARBA" id="ARBA00013185"/>
    </source>
</evidence>
<keyword evidence="11" id="KW-1185">Reference proteome</keyword>
<protein>
    <recommendedName>
        <fullName evidence="4 7">Aldose 1-epimerase</fullName>
        <ecNumber evidence="4 7">5.1.3.3</ecNumber>
    </recommendedName>
</protein>
<dbReference type="InterPro" id="IPR018052">
    <property type="entry name" value="Ald1_epimerase_CS"/>
</dbReference>
<dbReference type="InterPro" id="IPR047215">
    <property type="entry name" value="Galactose_mutarotase-like"/>
</dbReference>
<accession>A9V079</accession>
<evidence type="ECO:0000256" key="9">
    <source>
        <dbReference type="PIRSR" id="PIRSR005096-3"/>
    </source>
</evidence>
<evidence type="ECO:0000256" key="7">
    <source>
        <dbReference type="PIRNR" id="PIRNR005096"/>
    </source>
</evidence>
<dbReference type="FunCoup" id="A9V079">
    <property type="interactions" value="109"/>
</dbReference>
<dbReference type="UniPathway" id="UPA00242"/>
<dbReference type="GO" id="GO:0004034">
    <property type="term" value="F:aldose 1-epimerase activity"/>
    <property type="evidence" value="ECO:0000318"/>
    <property type="project" value="GO_Central"/>
</dbReference>
<dbReference type="InterPro" id="IPR015443">
    <property type="entry name" value="Aldose_1-epimerase"/>
</dbReference>
<evidence type="ECO:0000256" key="8">
    <source>
        <dbReference type="PIRSR" id="PIRSR005096-1"/>
    </source>
</evidence>
<dbReference type="PANTHER" id="PTHR10091:SF0">
    <property type="entry name" value="GALACTOSE MUTAROTASE"/>
    <property type="match status" value="1"/>
</dbReference>
<dbReference type="GO" id="GO:0030246">
    <property type="term" value="F:carbohydrate binding"/>
    <property type="evidence" value="ECO:0007669"/>
    <property type="project" value="InterPro"/>
</dbReference>
<dbReference type="GeneID" id="5891485"/>
<dbReference type="KEGG" id="mbr:MONBRDRAFT_8499"/>
<dbReference type="SUPFAM" id="SSF74650">
    <property type="entry name" value="Galactose mutarotase-like"/>
    <property type="match status" value="1"/>
</dbReference>
<dbReference type="eggNOG" id="KOG1604">
    <property type="taxonomic scope" value="Eukaryota"/>
</dbReference>
<evidence type="ECO:0000256" key="2">
    <source>
        <dbReference type="ARBA" id="ARBA00005028"/>
    </source>
</evidence>
<gene>
    <name evidence="10" type="ORF">MONBRDRAFT_8499</name>
</gene>
<evidence type="ECO:0000256" key="3">
    <source>
        <dbReference type="ARBA" id="ARBA00006206"/>
    </source>
</evidence>
<dbReference type="OMA" id="CVAIEAQ"/>
<dbReference type="EC" id="5.1.3.3" evidence="4 7"/>
<feature type="binding site" evidence="9">
    <location>
        <begin position="83"/>
        <end position="84"/>
    </location>
    <ligand>
        <name>beta-D-galactose</name>
        <dbReference type="ChEBI" id="CHEBI:27667"/>
    </ligand>
</feature>
<comment type="similarity">
    <text evidence="3 7">Belongs to the aldose epimerase family.</text>
</comment>
<dbReference type="RefSeq" id="XP_001746069.1">
    <property type="nucleotide sequence ID" value="XM_001746017.1"/>
</dbReference>
<dbReference type="PANTHER" id="PTHR10091">
    <property type="entry name" value="ALDOSE-1-EPIMERASE"/>
    <property type="match status" value="1"/>
</dbReference>
<evidence type="ECO:0000256" key="1">
    <source>
        <dbReference type="ARBA" id="ARBA00001614"/>
    </source>
</evidence>
<dbReference type="InterPro" id="IPR014718">
    <property type="entry name" value="GH-type_carb-bd"/>
</dbReference>
<keyword evidence="5 7" id="KW-0413">Isomerase</keyword>
<feature type="active site" description="Proton donor" evidence="8">
    <location>
        <position position="179"/>
    </location>
</feature>
<dbReference type="AlphaFoldDB" id="A9V079"/>
<organism evidence="10 11">
    <name type="scientific">Monosiga brevicollis</name>
    <name type="common">Choanoflagellate</name>
    <dbReference type="NCBI Taxonomy" id="81824"/>
    <lineage>
        <taxon>Eukaryota</taxon>
        <taxon>Choanoflagellata</taxon>
        <taxon>Craspedida</taxon>
        <taxon>Salpingoecidae</taxon>
        <taxon>Monosiga</taxon>
    </lineage>
</organism>
<evidence type="ECO:0000313" key="11">
    <source>
        <dbReference type="Proteomes" id="UP000001357"/>
    </source>
</evidence>
<dbReference type="InterPro" id="IPR008183">
    <property type="entry name" value="Aldose_1/G6P_1-epimerase"/>
</dbReference>
<comment type="catalytic activity">
    <reaction evidence="1 7">
        <text>alpha-D-glucose = beta-D-glucose</text>
        <dbReference type="Rhea" id="RHEA:10264"/>
        <dbReference type="ChEBI" id="CHEBI:15903"/>
        <dbReference type="ChEBI" id="CHEBI:17925"/>
        <dbReference type="EC" id="5.1.3.3"/>
    </reaction>
</comment>
<evidence type="ECO:0000313" key="10">
    <source>
        <dbReference type="EMBL" id="EDQ88964.1"/>
    </source>
</evidence>
<dbReference type="InParanoid" id="A9V079"/>